<dbReference type="AlphaFoldDB" id="A0A4U1GBK2"/>
<evidence type="ECO:0000256" key="1">
    <source>
        <dbReference type="SAM" id="MobiDB-lite"/>
    </source>
</evidence>
<name>A0A4U1GBK2_9SPHI</name>
<reference evidence="2 3" key="1">
    <citation type="submission" date="2019-04" db="EMBL/GenBank/DDBJ databases">
        <title>Pedobacter sp. RP-1-16 sp. nov., isolated from Arctic soil.</title>
        <authorList>
            <person name="Dahal R.H."/>
            <person name="Kim D.-U."/>
        </authorList>
    </citation>
    <scope>NUCLEOTIDE SEQUENCE [LARGE SCALE GENOMIC DNA]</scope>
    <source>
        <strain evidence="2 3">RP-1-16</strain>
    </source>
</reference>
<comment type="caution">
    <text evidence="2">The sequence shown here is derived from an EMBL/GenBank/DDBJ whole genome shotgun (WGS) entry which is preliminary data.</text>
</comment>
<accession>A0A4U1GBK2</accession>
<sequence>MSPTITFGQTKEVSDERMSQIGKTLSVSPEKSKAIIEALDYKKELIMQTLKDNKLKPIDKRKMLEVIIKERQQKLNKLLTPEQVSKLQSDASPNTKKYYEDIQIKQSRFFEDAKTKTRGGKLKRVVKRNDSYTRS</sequence>
<feature type="region of interest" description="Disordered" evidence="1">
    <location>
        <begin position="1"/>
        <end position="25"/>
    </location>
</feature>
<gene>
    <name evidence="2" type="ORF">FBD94_15405</name>
</gene>
<evidence type="ECO:0000313" key="3">
    <source>
        <dbReference type="Proteomes" id="UP000309594"/>
    </source>
</evidence>
<dbReference type="RefSeq" id="WP_136880827.1">
    <property type="nucleotide sequence ID" value="NZ_SWDX01000005.1"/>
</dbReference>
<feature type="compositionally biased region" description="Polar residues" evidence="1">
    <location>
        <begin position="1"/>
        <end position="11"/>
    </location>
</feature>
<dbReference type="EMBL" id="SWDX01000005">
    <property type="protein sequence ID" value="TKC60290.1"/>
    <property type="molecule type" value="Genomic_DNA"/>
</dbReference>
<proteinExistence type="predicted"/>
<protein>
    <submittedName>
        <fullName evidence="2">Uncharacterized protein</fullName>
    </submittedName>
</protein>
<dbReference type="Proteomes" id="UP000309594">
    <property type="component" value="Unassembled WGS sequence"/>
</dbReference>
<organism evidence="2 3">
    <name type="scientific">Pedobacter hiemivivus</name>
    <dbReference type="NCBI Taxonomy" id="2530454"/>
    <lineage>
        <taxon>Bacteria</taxon>
        <taxon>Pseudomonadati</taxon>
        <taxon>Bacteroidota</taxon>
        <taxon>Sphingobacteriia</taxon>
        <taxon>Sphingobacteriales</taxon>
        <taxon>Sphingobacteriaceae</taxon>
        <taxon>Pedobacter</taxon>
    </lineage>
</organism>
<evidence type="ECO:0000313" key="2">
    <source>
        <dbReference type="EMBL" id="TKC60290.1"/>
    </source>
</evidence>